<dbReference type="Proteomes" id="UP000199459">
    <property type="component" value="Unassembled WGS sequence"/>
</dbReference>
<evidence type="ECO:0000313" key="2">
    <source>
        <dbReference type="Proteomes" id="UP000199459"/>
    </source>
</evidence>
<reference evidence="1 2" key="1">
    <citation type="submission" date="2016-10" db="EMBL/GenBank/DDBJ databases">
        <authorList>
            <person name="de Groot N.N."/>
        </authorList>
    </citation>
    <scope>NUCLEOTIDE SEQUENCE [LARGE SCALE GENOMIC DNA]</scope>
    <source>
        <strain evidence="1 2">Nm22</strain>
    </source>
</reference>
<proteinExistence type="predicted"/>
<sequence>MQGYSLQIIWCYNMKIRILLIVLTVLAITGCSSRQIYNSVQYNQRNDCMKLPGSQYDECMDRVNKPFDRYEKERNEALGK</sequence>
<dbReference type="AlphaFoldDB" id="A0A1H8DVH9"/>
<organism evidence="1 2">
    <name type="scientific">Nitrosomonas marina</name>
    <dbReference type="NCBI Taxonomy" id="917"/>
    <lineage>
        <taxon>Bacteria</taxon>
        <taxon>Pseudomonadati</taxon>
        <taxon>Pseudomonadota</taxon>
        <taxon>Betaproteobacteria</taxon>
        <taxon>Nitrosomonadales</taxon>
        <taxon>Nitrosomonadaceae</taxon>
        <taxon>Nitrosomonas</taxon>
    </lineage>
</organism>
<dbReference type="STRING" id="917.SAMN05216326_1643"/>
<accession>A0A1H8DVH9</accession>
<gene>
    <name evidence="1" type="ORF">SAMN05216325_1084</name>
</gene>
<evidence type="ECO:0000313" key="1">
    <source>
        <dbReference type="EMBL" id="SEN11282.1"/>
    </source>
</evidence>
<name>A0A1H8DVH9_9PROT</name>
<dbReference type="EMBL" id="FOCP01000008">
    <property type="protein sequence ID" value="SEN11282.1"/>
    <property type="molecule type" value="Genomic_DNA"/>
</dbReference>
<protein>
    <submittedName>
        <fullName evidence="1">Uncharacterized protein</fullName>
    </submittedName>
</protein>